<dbReference type="SUPFAM" id="SSF53187">
    <property type="entry name" value="Zn-dependent exopeptidases"/>
    <property type="match status" value="1"/>
</dbReference>
<evidence type="ECO:0000313" key="2">
    <source>
        <dbReference type="Proteomes" id="UP000192578"/>
    </source>
</evidence>
<dbReference type="EMBL" id="MTYJ01000002">
    <property type="protein sequence ID" value="OQV25590.1"/>
    <property type="molecule type" value="Genomic_DNA"/>
</dbReference>
<dbReference type="Proteomes" id="UP000192578">
    <property type="component" value="Unassembled WGS sequence"/>
</dbReference>
<dbReference type="Gene3D" id="3.30.70.360">
    <property type="match status" value="1"/>
</dbReference>
<organism evidence="1 2">
    <name type="scientific">Hypsibius exemplaris</name>
    <name type="common">Freshwater tardigrade</name>
    <dbReference type="NCBI Taxonomy" id="2072580"/>
    <lineage>
        <taxon>Eukaryota</taxon>
        <taxon>Metazoa</taxon>
        <taxon>Ecdysozoa</taxon>
        <taxon>Tardigrada</taxon>
        <taxon>Eutardigrada</taxon>
        <taxon>Parachela</taxon>
        <taxon>Hypsibioidea</taxon>
        <taxon>Hypsibiidae</taxon>
        <taxon>Hypsibius</taxon>
    </lineage>
</organism>
<dbReference type="GO" id="GO:0016805">
    <property type="term" value="F:dipeptidase activity"/>
    <property type="evidence" value="ECO:0007669"/>
    <property type="project" value="TreeGrafter"/>
</dbReference>
<protein>
    <submittedName>
        <fullName evidence="1">Peptidase M20 domain-containing protein 2</fullName>
    </submittedName>
</protein>
<evidence type="ECO:0000313" key="1">
    <source>
        <dbReference type="EMBL" id="OQV25590.1"/>
    </source>
</evidence>
<reference evidence="2" key="1">
    <citation type="submission" date="2017-01" db="EMBL/GenBank/DDBJ databases">
        <title>Comparative genomics of anhydrobiosis in the tardigrade Hypsibius dujardini.</title>
        <authorList>
            <person name="Yoshida Y."/>
            <person name="Koutsovoulos G."/>
            <person name="Laetsch D."/>
            <person name="Stevens L."/>
            <person name="Kumar S."/>
            <person name="Horikawa D."/>
            <person name="Ishino K."/>
            <person name="Komine S."/>
            <person name="Tomita M."/>
            <person name="Blaxter M."/>
            <person name="Arakawa K."/>
        </authorList>
    </citation>
    <scope>NUCLEOTIDE SEQUENCE [LARGE SCALE GENOMIC DNA]</scope>
    <source>
        <strain evidence="2">Z151</strain>
    </source>
</reference>
<dbReference type="PANTHER" id="PTHR30575">
    <property type="entry name" value="PEPTIDASE M20"/>
    <property type="match status" value="1"/>
</dbReference>
<dbReference type="Gene3D" id="3.40.630.10">
    <property type="entry name" value="Zn peptidases"/>
    <property type="match status" value="1"/>
</dbReference>
<dbReference type="InterPro" id="IPR052030">
    <property type="entry name" value="Peptidase_M20/M20A_hydrolases"/>
</dbReference>
<sequence>MHGIIVNGGTVGNVIPDAAVLLYRVRATSSKDLAFLKGKLVEFIHAAALSTGCTVDIDFSTKDPRSGPYMGMIHSRTMSHLYKKYSAAEGVIFVDGVPSFSGSTDMGNVSLVVPSIHPSFYIGQPYMIHTRDFARLAGSADAQKYTLIAAKSLALTAVELYRNKEVRDRAKQEFQLQKRLLLD</sequence>
<gene>
    <name evidence="1" type="ORF">BV898_00526</name>
</gene>
<dbReference type="PANTHER" id="PTHR30575:SF0">
    <property type="entry name" value="XAA-ARG DIPEPTIDASE"/>
    <property type="match status" value="1"/>
</dbReference>
<dbReference type="SUPFAM" id="SSF55031">
    <property type="entry name" value="Bacterial exopeptidase dimerisation domain"/>
    <property type="match status" value="1"/>
</dbReference>
<name>A0A1W0XDQ5_HYPEX</name>
<accession>A0A1W0XDQ5</accession>
<dbReference type="InterPro" id="IPR036264">
    <property type="entry name" value="Bact_exopeptidase_dim_dom"/>
</dbReference>
<dbReference type="AlphaFoldDB" id="A0A1W0XDQ5"/>
<comment type="caution">
    <text evidence="1">The sequence shown here is derived from an EMBL/GenBank/DDBJ whole genome shotgun (WGS) entry which is preliminary data.</text>
</comment>
<dbReference type="OrthoDB" id="10063738at2759"/>
<keyword evidence="2" id="KW-1185">Reference proteome</keyword>
<proteinExistence type="predicted"/>